<dbReference type="PROSITE" id="PS51257">
    <property type="entry name" value="PROKAR_LIPOPROTEIN"/>
    <property type="match status" value="1"/>
</dbReference>
<feature type="compositionally biased region" description="Low complexity" evidence="1">
    <location>
        <begin position="35"/>
        <end position="82"/>
    </location>
</feature>
<dbReference type="AlphaFoldDB" id="A0A132P9U6"/>
<proteinExistence type="predicted"/>
<organism evidence="2 3">
    <name type="scientific">Enterococcus faecium</name>
    <name type="common">Streptococcus faecium</name>
    <dbReference type="NCBI Taxonomy" id="1352"/>
    <lineage>
        <taxon>Bacteria</taxon>
        <taxon>Bacillati</taxon>
        <taxon>Bacillota</taxon>
        <taxon>Bacilli</taxon>
        <taxon>Lactobacillales</taxon>
        <taxon>Enterococcaceae</taxon>
        <taxon>Enterococcus</taxon>
    </lineage>
</organism>
<accession>A0A132P9U6</accession>
<evidence type="ECO:0000256" key="1">
    <source>
        <dbReference type="SAM" id="MobiDB-lite"/>
    </source>
</evidence>
<dbReference type="Proteomes" id="UP000070452">
    <property type="component" value="Unassembled WGS sequence"/>
</dbReference>
<reference evidence="2 3" key="1">
    <citation type="submission" date="2016-01" db="EMBL/GenBank/DDBJ databases">
        <title>Molecular Mechanisms for transfer of large genomic segments between Enterococcus faecium strains.</title>
        <authorList>
            <person name="Garcia-Solache M.A."/>
            <person name="Lebreton F."/>
            <person name="Mclaughlin R.E."/>
            <person name="Whiteaker J.D."/>
            <person name="Gilmore M.S."/>
            <person name="Rice L.B."/>
        </authorList>
    </citation>
    <scope>NUCLEOTIDE SEQUENCE [LARGE SCALE GENOMIC DNA]</scope>
    <source>
        <strain evidence="2 3">D344RRF x C68</strain>
    </source>
</reference>
<dbReference type="RefSeq" id="WP_060775904.1">
    <property type="nucleotide sequence ID" value="NZ_CP120355.1"/>
</dbReference>
<gene>
    <name evidence="2" type="ORF">AWT83_11745</name>
</gene>
<comment type="caution">
    <text evidence="2">The sequence shown here is derived from an EMBL/GenBank/DDBJ whole genome shotgun (WGS) entry which is preliminary data.</text>
</comment>
<protein>
    <recommendedName>
        <fullName evidence="4">Lipoprotein</fullName>
    </recommendedName>
</protein>
<name>A0A132P9U6_ENTFC</name>
<dbReference type="EMBL" id="LRHK01000001">
    <property type="protein sequence ID" value="KWX19111.1"/>
    <property type="molecule type" value="Genomic_DNA"/>
</dbReference>
<evidence type="ECO:0008006" key="4">
    <source>
        <dbReference type="Google" id="ProtNLM"/>
    </source>
</evidence>
<evidence type="ECO:0000313" key="3">
    <source>
        <dbReference type="Proteomes" id="UP000070452"/>
    </source>
</evidence>
<feature type="region of interest" description="Disordered" evidence="1">
    <location>
        <begin position="32"/>
        <end position="85"/>
    </location>
</feature>
<sequence length="161" mass="17051">MHKGIYAGLLGTVILFSACGYKTKNSVKESSAAISTTEVGSTKSTSTTSITNTSTGNADSQHSQSSIQSSSISSTSELQESTVPSLPLENSDKALLFLIAHRSELQSDDIVISFYQKIDRDYLFTASSKQIRSQGGSGSVGFYRVSPEGSITMTDANGTPF</sequence>
<evidence type="ECO:0000313" key="2">
    <source>
        <dbReference type="EMBL" id="KWX19111.1"/>
    </source>
</evidence>